<keyword evidence="5 8" id="KW-0012">Acyltransferase</keyword>
<dbReference type="RefSeq" id="WP_204867986.1">
    <property type="nucleotide sequence ID" value="NZ_JAFBBK010000001.1"/>
</dbReference>
<gene>
    <name evidence="8" type="ORF">JOE42_001784</name>
</gene>
<dbReference type="Proteomes" id="UP000703038">
    <property type="component" value="Unassembled WGS sequence"/>
</dbReference>
<evidence type="ECO:0000256" key="1">
    <source>
        <dbReference type="ARBA" id="ARBA00005189"/>
    </source>
</evidence>
<dbReference type="CDD" id="cd07989">
    <property type="entry name" value="LPLAT_AGPAT-like"/>
    <property type="match status" value="1"/>
</dbReference>
<reference evidence="8 9" key="1">
    <citation type="submission" date="2021-01" db="EMBL/GenBank/DDBJ databases">
        <title>Genomics of switchgrass bacterial isolates.</title>
        <authorList>
            <person name="Shade A."/>
        </authorList>
    </citation>
    <scope>NUCLEOTIDE SEQUENCE [LARGE SCALE GENOMIC DNA]</scope>
    <source>
        <strain evidence="8 9">PvP111</strain>
    </source>
</reference>
<keyword evidence="3" id="KW-0808">Transferase</keyword>
<evidence type="ECO:0000256" key="6">
    <source>
        <dbReference type="SAM" id="Phobius"/>
    </source>
</evidence>
<name>A0ABS2KUU9_9NOCA</name>
<dbReference type="InterPro" id="IPR002123">
    <property type="entry name" value="Plipid/glycerol_acylTrfase"/>
</dbReference>
<protein>
    <submittedName>
        <fullName evidence="8">1-acyl-sn-glycerol-3-phosphate acyltransferase</fullName>
    </submittedName>
</protein>
<evidence type="ECO:0000256" key="4">
    <source>
        <dbReference type="ARBA" id="ARBA00023098"/>
    </source>
</evidence>
<keyword evidence="6" id="KW-0472">Membrane</keyword>
<evidence type="ECO:0000259" key="7">
    <source>
        <dbReference type="SMART" id="SM00563"/>
    </source>
</evidence>
<evidence type="ECO:0000313" key="8">
    <source>
        <dbReference type="EMBL" id="MBM7415051.1"/>
    </source>
</evidence>
<proteinExistence type="predicted"/>
<evidence type="ECO:0000256" key="3">
    <source>
        <dbReference type="ARBA" id="ARBA00022679"/>
    </source>
</evidence>
<dbReference type="PANTHER" id="PTHR10434:SF64">
    <property type="entry name" value="1-ACYL-SN-GLYCEROL-3-PHOSPHATE ACYLTRANSFERASE-RELATED"/>
    <property type="match status" value="1"/>
</dbReference>
<dbReference type="PANTHER" id="PTHR10434">
    <property type="entry name" value="1-ACYL-SN-GLYCEROL-3-PHOSPHATE ACYLTRANSFERASE"/>
    <property type="match status" value="1"/>
</dbReference>
<keyword evidence="6" id="KW-1133">Transmembrane helix</keyword>
<keyword evidence="6" id="KW-0812">Transmembrane</keyword>
<evidence type="ECO:0000256" key="5">
    <source>
        <dbReference type="ARBA" id="ARBA00023315"/>
    </source>
</evidence>
<keyword evidence="4" id="KW-0443">Lipid metabolism</keyword>
<accession>A0ABS2KUU9</accession>
<dbReference type="Pfam" id="PF01553">
    <property type="entry name" value="Acyltransferase"/>
    <property type="match status" value="1"/>
</dbReference>
<feature type="domain" description="Phospholipid/glycerol acyltransferase" evidence="7">
    <location>
        <begin position="91"/>
        <end position="203"/>
    </location>
</feature>
<dbReference type="EMBL" id="JAFBBK010000001">
    <property type="protein sequence ID" value="MBM7415051.1"/>
    <property type="molecule type" value="Genomic_DNA"/>
</dbReference>
<keyword evidence="9" id="KW-1185">Reference proteome</keyword>
<dbReference type="SUPFAM" id="SSF69593">
    <property type="entry name" value="Glycerol-3-phosphate (1)-acyltransferase"/>
    <property type="match status" value="1"/>
</dbReference>
<keyword evidence="2" id="KW-0444">Lipid biosynthesis</keyword>
<comment type="pathway">
    <text evidence="1">Lipid metabolism.</text>
</comment>
<comment type="caution">
    <text evidence="8">The sequence shown here is derived from an EMBL/GenBank/DDBJ whole genome shotgun (WGS) entry which is preliminary data.</text>
</comment>
<dbReference type="GO" id="GO:0016746">
    <property type="term" value="F:acyltransferase activity"/>
    <property type="evidence" value="ECO:0007669"/>
    <property type="project" value="UniProtKB-KW"/>
</dbReference>
<sequence>MTTHAWMPASPCGTGCHPAVSATVGTARVVVRCVLVAVLLAVVPLLLAGRVLPAGGRRAAARAGARGLLGALGVRVTLDGDRTAEPTGVGTLVVANHVSWTDVLVLAACFPCRFVARADLVDWPVLGLLARIVRVVPIARERLRSLPGTVDEVTEALRSGATVVVFPEGTTWCGTAYGSFRPALFQAAIDAGAVVRPIAVTYRDVDHRPTTATAFVGDETIGESMSRILRLKGVRAAVRVCEDIAPIDDRRLLARSAELAVRRHQDETAVPPLRVTRTRLPRRDRLAQPVRAGEYAGTVVRAS</sequence>
<organism evidence="8 9">
    <name type="scientific">Rhodococcoides corynebacterioides</name>
    <dbReference type="NCBI Taxonomy" id="53972"/>
    <lineage>
        <taxon>Bacteria</taxon>
        <taxon>Bacillati</taxon>
        <taxon>Actinomycetota</taxon>
        <taxon>Actinomycetes</taxon>
        <taxon>Mycobacteriales</taxon>
        <taxon>Nocardiaceae</taxon>
        <taxon>Rhodococcoides</taxon>
    </lineage>
</organism>
<evidence type="ECO:0000256" key="2">
    <source>
        <dbReference type="ARBA" id="ARBA00022516"/>
    </source>
</evidence>
<evidence type="ECO:0000313" key="9">
    <source>
        <dbReference type="Proteomes" id="UP000703038"/>
    </source>
</evidence>
<dbReference type="SMART" id="SM00563">
    <property type="entry name" value="PlsC"/>
    <property type="match status" value="1"/>
</dbReference>
<feature type="transmembrane region" description="Helical" evidence="6">
    <location>
        <begin position="29"/>
        <end position="48"/>
    </location>
</feature>